<dbReference type="InterPro" id="IPR036964">
    <property type="entry name" value="RASGEF_cat_dom_sf"/>
</dbReference>
<evidence type="ECO:0000313" key="5">
    <source>
        <dbReference type="EMBL" id="CAF3553449.1"/>
    </source>
</evidence>
<dbReference type="PROSITE" id="PS50009">
    <property type="entry name" value="RASGEF_CAT"/>
    <property type="match status" value="1"/>
</dbReference>
<protein>
    <recommendedName>
        <fullName evidence="3">Ras-GEF domain-containing protein</fullName>
    </recommendedName>
</protein>
<evidence type="ECO:0000313" key="4">
    <source>
        <dbReference type="EMBL" id="CAF0771323.1"/>
    </source>
</evidence>
<dbReference type="PANTHER" id="PTHR23113:SF368">
    <property type="entry name" value="CELL DIVISION CONTROL PROTEIN 25"/>
    <property type="match status" value="1"/>
</dbReference>
<evidence type="ECO:0000256" key="2">
    <source>
        <dbReference type="PROSITE-ProRule" id="PRU00168"/>
    </source>
</evidence>
<gene>
    <name evidence="4" type="ORF">GPM918_LOCUS1942</name>
    <name evidence="5" type="ORF">SRO942_LOCUS1942</name>
</gene>
<organism evidence="4 6">
    <name type="scientific">Didymodactylos carnosus</name>
    <dbReference type="NCBI Taxonomy" id="1234261"/>
    <lineage>
        <taxon>Eukaryota</taxon>
        <taxon>Metazoa</taxon>
        <taxon>Spiralia</taxon>
        <taxon>Gnathifera</taxon>
        <taxon>Rotifera</taxon>
        <taxon>Eurotatoria</taxon>
        <taxon>Bdelloidea</taxon>
        <taxon>Philodinida</taxon>
        <taxon>Philodinidae</taxon>
        <taxon>Didymodactylos</taxon>
    </lineage>
</organism>
<dbReference type="OrthoDB" id="10254377at2759"/>
<proteinExistence type="predicted"/>
<evidence type="ECO:0000259" key="3">
    <source>
        <dbReference type="PROSITE" id="PS50009"/>
    </source>
</evidence>
<keyword evidence="1 2" id="KW-0344">Guanine-nucleotide releasing factor</keyword>
<dbReference type="InterPro" id="IPR023578">
    <property type="entry name" value="Ras_GEF_dom_sf"/>
</dbReference>
<dbReference type="Gene3D" id="1.10.840.10">
    <property type="entry name" value="Ras guanine-nucleotide exchange factors catalytic domain"/>
    <property type="match status" value="1"/>
</dbReference>
<dbReference type="GO" id="GO:0005085">
    <property type="term" value="F:guanyl-nucleotide exchange factor activity"/>
    <property type="evidence" value="ECO:0007669"/>
    <property type="project" value="UniProtKB-KW"/>
</dbReference>
<dbReference type="GO" id="GO:0007265">
    <property type="term" value="P:Ras protein signal transduction"/>
    <property type="evidence" value="ECO:0007669"/>
    <property type="project" value="TreeGrafter"/>
</dbReference>
<evidence type="ECO:0000256" key="1">
    <source>
        <dbReference type="ARBA" id="ARBA00022658"/>
    </source>
</evidence>
<dbReference type="CDD" id="cd00155">
    <property type="entry name" value="RasGEF"/>
    <property type="match status" value="1"/>
</dbReference>
<dbReference type="AlphaFoldDB" id="A0A813QSN7"/>
<dbReference type="Pfam" id="PF00617">
    <property type="entry name" value="RasGEF"/>
    <property type="match status" value="1"/>
</dbReference>
<dbReference type="EMBL" id="CAJNOQ010000199">
    <property type="protein sequence ID" value="CAF0771323.1"/>
    <property type="molecule type" value="Genomic_DNA"/>
</dbReference>
<dbReference type="EMBL" id="CAJOBC010000199">
    <property type="protein sequence ID" value="CAF3553449.1"/>
    <property type="molecule type" value="Genomic_DNA"/>
</dbReference>
<dbReference type="Proteomes" id="UP000663829">
    <property type="component" value="Unassembled WGS sequence"/>
</dbReference>
<feature type="domain" description="Ras-GEF" evidence="3">
    <location>
        <begin position="60"/>
        <end position="296"/>
    </location>
</feature>
<dbReference type="Proteomes" id="UP000681722">
    <property type="component" value="Unassembled WGS sequence"/>
</dbReference>
<dbReference type="InterPro" id="IPR008937">
    <property type="entry name" value="Ras-like_GEF"/>
</dbReference>
<sequence>MNSSNVAHSLLSEELDLNNINNNNNTSNSYTDISYDDEITNSIKNYKVYDTTLFDVLKVDAEDFASQITLLDLPVFKAITPDEMTSCGWNSKAKIEKAYHIVQFTRRFNQVNFWIQGELLRANILKNRTEILSHFIRVANKLFHLNNINGAMAVIMALQSAPIYRLQKTWLGLNKRDRTTFSTLKEFVSSNENWKKLRHHLSNTKLPCIPYLGIFLTDIIRIDTLHPHSGGLETSQRKNAMNNICRMISEFQQSDYNFLKPLDYVQNYLSSVRYMEELQTFIEDSNFKQSVILEPEYTDVNDHHTTEKLSKNIEKSASFKVSVENNSNQNTCHRRTLSDYKDTMHLTISSKSATLPCRTREKKSLLDDSVLSDCVAEETRSSSDSNDSCEQTIKKAKTALKLSKQHHHHTNALSISLSSLSMKEPLNPLNDIIIRTNFNFEGCLQRKCLLKNYKKPTIATWHKYWVAVCEHLLFLYKPKRFTLHTRIQTNLLIRNSNNNKNNNDEELITSLTDNDRKLFRQNPYKCQSISDWLIVLSQAKNKNEIQLSDLNKGKSNTIRCSMI</sequence>
<evidence type="ECO:0000313" key="6">
    <source>
        <dbReference type="Proteomes" id="UP000663829"/>
    </source>
</evidence>
<keyword evidence="6" id="KW-1185">Reference proteome</keyword>
<dbReference type="GO" id="GO:0005886">
    <property type="term" value="C:plasma membrane"/>
    <property type="evidence" value="ECO:0007669"/>
    <property type="project" value="TreeGrafter"/>
</dbReference>
<dbReference type="InterPro" id="IPR011993">
    <property type="entry name" value="PH-like_dom_sf"/>
</dbReference>
<dbReference type="InterPro" id="IPR001895">
    <property type="entry name" value="RASGEF_cat_dom"/>
</dbReference>
<reference evidence="4" key="1">
    <citation type="submission" date="2021-02" db="EMBL/GenBank/DDBJ databases">
        <authorList>
            <person name="Nowell W R."/>
        </authorList>
    </citation>
    <scope>NUCLEOTIDE SEQUENCE</scope>
</reference>
<accession>A0A813QSN7</accession>
<dbReference type="Gene3D" id="2.30.29.30">
    <property type="entry name" value="Pleckstrin-homology domain (PH domain)/Phosphotyrosine-binding domain (PTB)"/>
    <property type="match status" value="1"/>
</dbReference>
<dbReference type="SMART" id="SM00147">
    <property type="entry name" value="RasGEF"/>
    <property type="match status" value="1"/>
</dbReference>
<name>A0A813QSN7_9BILA</name>
<comment type="caution">
    <text evidence="4">The sequence shown here is derived from an EMBL/GenBank/DDBJ whole genome shotgun (WGS) entry which is preliminary data.</text>
</comment>
<dbReference type="PANTHER" id="PTHR23113">
    <property type="entry name" value="GUANINE NUCLEOTIDE EXCHANGE FACTOR"/>
    <property type="match status" value="1"/>
</dbReference>
<dbReference type="SUPFAM" id="SSF48366">
    <property type="entry name" value="Ras GEF"/>
    <property type="match status" value="1"/>
</dbReference>